<keyword evidence="7" id="KW-0677">Repeat</keyword>
<evidence type="ECO:0000256" key="3">
    <source>
        <dbReference type="ARBA" id="ARBA00022588"/>
    </source>
</evidence>
<evidence type="ECO:0000256" key="4">
    <source>
        <dbReference type="ARBA" id="ARBA00022614"/>
    </source>
</evidence>
<dbReference type="GO" id="GO:0005886">
    <property type="term" value="C:plasma membrane"/>
    <property type="evidence" value="ECO:0007669"/>
    <property type="project" value="TreeGrafter"/>
</dbReference>
<dbReference type="GO" id="GO:0045087">
    <property type="term" value="P:innate immune response"/>
    <property type="evidence" value="ECO:0007669"/>
    <property type="project" value="UniProtKB-KW"/>
</dbReference>
<keyword evidence="9 14" id="KW-1133">Transmembrane helix</keyword>
<dbReference type="InterPro" id="IPR032675">
    <property type="entry name" value="LRR_dom_sf"/>
</dbReference>
<evidence type="ECO:0000256" key="12">
    <source>
        <dbReference type="ARBA" id="ARBA00023180"/>
    </source>
</evidence>
<keyword evidence="12" id="KW-0325">Glycoprotein</keyword>
<comment type="similarity">
    <text evidence="2">Belongs to the Toll-like receptor family.</text>
</comment>
<keyword evidence="13" id="KW-0395">Inflammatory response</keyword>
<accession>A0AA95V6H8</accession>
<feature type="chain" id="PRO_5041710659" evidence="15">
    <location>
        <begin position="21"/>
        <end position="884"/>
    </location>
</feature>
<evidence type="ECO:0000256" key="1">
    <source>
        <dbReference type="ARBA" id="ARBA00004479"/>
    </source>
</evidence>
<evidence type="ECO:0000256" key="9">
    <source>
        <dbReference type="ARBA" id="ARBA00022989"/>
    </source>
</evidence>
<keyword evidence="10 14" id="KW-0472">Membrane</keyword>
<dbReference type="PROSITE" id="PS51450">
    <property type="entry name" value="LRR"/>
    <property type="match status" value="3"/>
</dbReference>
<dbReference type="PANTHER" id="PTHR24365">
    <property type="entry name" value="TOLL-LIKE RECEPTOR"/>
    <property type="match status" value="1"/>
</dbReference>
<dbReference type="GO" id="GO:0002224">
    <property type="term" value="P:toll-like receptor signaling pathway"/>
    <property type="evidence" value="ECO:0007669"/>
    <property type="project" value="InterPro"/>
</dbReference>
<evidence type="ECO:0000256" key="8">
    <source>
        <dbReference type="ARBA" id="ARBA00022859"/>
    </source>
</evidence>
<organism evidence="17">
    <name type="scientific">Takifugu fasciatus</name>
    <name type="common">obscure pufferfish</name>
    <dbReference type="NCBI Taxonomy" id="301270"/>
    <lineage>
        <taxon>Eukaryota</taxon>
        <taxon>Metazoa</taxon>
        <taxon>Chordata</taxon>
        <taxon>Craniata</taxon>
        <taxon>Vertebrata</taxon>
        <taxon>Euteleostomi</taxon>
        <taxon>Actinopterygii</taxon>
        <taxon>Neopterygii</taxon>
        <taxon>Teleostei</taxon>
        <taxon>Neoteleostei</taxon>
        <taxon>Acanthomorphata</taxon>
        <taxon>Eupercaria</taxon>
        <taxon>Tetraodontiformes</taxon>
        <taxon>Tetradontoidea</taxon>
        <taxon>Tetraodontidae</taxon>
        <taxon>Takifugu</taxon>
    </lineage>
</organism>
<evidence type="ECO:0000256" key="7">
    <source>
        <dbReference type="ARBA" id="ARBA00022737"/>
    </source>
</evidence>
<name>A0AA95V6H8_9TELE</name>
<keyword evidence="8" id="KW-0391">Immunity</keyword>
<dbReference type="SUPFAM" id="SSF52200">
    <property type="entry name" value="Toll/Interleukin receptor TIR domain"/>
    <property type="match status" value="1"/>
</dbReference>
<dbReference type="Gene3D" id="3.80.10.10">
    <property type="entry name" value="Ribonuclease Inhibitor"/>
    <property type="match status" value="3"/>
</dbReference>
<keyword evidence="5 14" id="KW-0812">Transmembrane</keyword>
<dbReference type="InterPro" id="IPR003591">
    <property type="entry name" value="Leu-rich_rpt_typical-subtyp"/>
</dbReference>
<dbReference type="FunFam" id="3.40.50.10140:FF:000001">
    <property type="entry name" value="Toll-like receptor 2"/>
    <property type="match status" value="1"/>
</dbReference>
<evidence type="ECO:0000259" key="16">
    <source>
        <dbReference type="PROSITE" id="PS50104"/>
    </source>
</evidence>
<sequence>MTTSALHLVFLWWNLQVSTCYPSCTLSGVIANCAFKNHSWVPLLPPNITHLFLNTNRIGEINRTSLRLYQELEKLDLGHQQVPLVIRSNAFLRQRKLQVLVLGYNRGLQLEPRAFAGLFRLQQLFLDYCGLTESVLAESYLAPLLSLQELDLYGNQISTLRPGLFFSQLTYFTELNLDLNPIERLCESDLVGFQGKSFHRLSLNSAHLYKMNDATFDWEQCGNPFRRMAFRTLDLSSTGFNLNTLRRFLKAIEGTLINHLIISSNMGKGFSHNNLPDPDEDTFEGLVSSGIHTMDLSRNWIYVLKSAVFRPLRNVVILDVSRNKVGRIQTNAFNGLQGHLRLLNLSFNLLGEIYADTFGSLSELRVLDLSYNHIGALGSKAFSGLPELRGLYLTGNSLRKLGSPASLPKLEFLLLGDNKLDSLYSVMDLAANSTYMDVRDNRLNNLEDVYMLITDFHRLETLMFGGNLIKWCTLNRKWAVPINGTLKVLDVHDSSLQKVWMEGKCLDLFDHLCNLRGLNLSFNSLESLPQGIFAGLSSVHEIDLSFNALTYLQSDVFPTSLAILHILGNFLASPDPGIFQTLILLDLEGNRFHCDCHLQAFLAWLNATNVTHLSPVAEYRCAFPAALQNLPLLNYSRTVEACEVDDEESTRGLRFALFVFTAGLVITAVLCGAAYARLRGRIFVAYKKIVRKVLDAPKPPAITDEQPYDVFLCFSSKDYRWVEAAVLKKLDSQLSDNTFRCCLEARDFLPGEDHLSNIRDAIWGSRKTLCVVSKEFLKDGWCLEAFSLAQGRMLEELTNILVMVVVGKVAHYQLMRCNAVRAFVQRRQYLTWPEDPQDLDWFYEQLVSLLLKDTKVKTFAEDKEEAVAQNTESIQLQGIRAPQL</sequence>
<keyword evidence="4" id="KW-0433">Leucine-rich repeat</keyword>
<feature type="transmembrane region" description="Helical" evidence="14">
    <location>
        <begin position="655"/>
        <end position="678"/>
    </location>
</feature>
<dbReference type="EMBL" id="MZ826320">
    <property type="protein sequence ID" value="WMY82306.1"/>
    <property type="molecule type" value="mRNA"/>
</dbReference>
<keyword evidence="11 17" id="KW-0675">Receptor</keyword>
<comment type="subcellular location">
    <subcellularLocation>
        <location evidence="1">Membrane</location>
        <topology evidence="1">Single-pass type I membrane protein</topology>
    </subcellularLocation>
</comment>
<evidence type="ECO:0000256" key="13">
    <source>
        <dbReference type="ARBA" id="ARBA00023198"/>
    </source>
</evidence>
<proteinExistence type="evidence at transcript level"/>
<feature type="domain" description="TIR" evidence="16">
    <location>
        <begin position="706"/>
        <end position="850"/>
    </location>
</feature>
<keyword evidence="3" id="KW-0399">Innate immunity</keyword>
<dbReference type="InterPro" id="IPR001611">
    <property type="entry name" value="Leu-rich_rpt"/>
</dbReference>
<evidence type="ECO:0000256" key="10">
    <source>
        <dbReference type="ARBA" id="ARBA00023136"/>
    </source>
</evidence>
<dbReference type="GO" id="GO:0004888">
    <property type="term" value="F:transmembrane signaling receptor activity"/>
    <property type="evidence" value="ECO:0007669"/>
    <property type="project" value="InterPro"/>
</dbReference>
<dbReference type="InterPro" id="IPR000483">
    <property type="entry name" value="Cys-rich_flank_reg_C"/>
</dbReference>
<reference evidence="17" key="1">
    <citation type="submission" date="2021-08" db="EMBL/GenBank/DDBJ databases">
        <authorList>
            <person name="Ji J."/>
        </authorList>
    </citation>
    <scope>NUCLEOTIDE SEQUENCE</scope>
</reference>
<dbReference type="SUPFAM" id="SSF52058">
    <property type="entry name" value="L domain-like"/>
    <property type="match status" value="2"/>
</dbReference>
<dbReference type="InterPro" id="IPR035897">
    <property type="entry name" value="Toll_tir_struct_dom_sf"/>
</dbReference>
<protein>
    <submittedName>
        <fullName evidence="17">Toll-like receptor 5m</fullName>
    </submittedName>
</protein>
<dbReference type="SMART" id="SM00082">
    <property type="entry name" value="LRRCT"/>
    <property type="match status" value="1"/>
</dbReference>
<evidence type="ECO:0000256" key="14">
    <source>
        <dbReference type="SAM" id="Phobius"/>
    </source>
</evidence>
<dbReference type="InterPro" id="IPR017241">
    <property type="entry name" value="Toll-like_receptor"/>
</dbReference>
<dbReference type="AlphaFoldDB" id="A0AA95V6H8"/>
<keyword evidence="6 15" id="KW-0732">Signal</keyword>
<gene>
    <name evidence="17" type="primary">TLR5m</name>
</gene>
<dbReference type="GO" id="GO:0006954">
    <property type="term" value="P:inflammatory response"/>
    <property type="evidence" value="ECO:0007669"/>
    <property type="project" value="UniProtKB-KW"/>
</dbReference>
<dbReference type="Gene3D" id="3.40.50.10140">
    <property type="entry name" value="Toll/interleukin-1 receptor homology (TIR) domain"/>
    <property type="match status" value="1"/>
</dbReference>
<dbReference type="Pfam" id="PF00560">
    <property type="entry name" value="LRR_1"/>
    <property type="match status" value="1"/>
</dbReference>
<dbReference type="FunFam" id="3.80.10.10:FF:000306">
    <property type="entry name" value="Toll-like receptor 5"/>
    <property type="match status" value="1"/>
</dbReference>
<dbReference type="PIRSF" id="PIRSF037595">
    <property type="entry name" value="Toll-like_receptor"/>
    <property type="match status" value="1"/>
</dbReference>
<dbReference type="Pfam" id="PF13855">
    <property type="entry name" value="LRR_8"/>
    <property type="match status" value="3"/>
</dbReference>
<dbReference type="PROSITE" id="PS50104">
    <property type="entry name" value="TIR"/>
    <property type="match status" value="1"/>
</dbReference>
<dbReference type="PANTHER" id="PTHR24365:SF525">
    <property type="entry name" value="TOLL-LIKE RECEPTOR 5"/>
    <property type="match status" value="1"/>
</dbReference>
<evidence type="ECO:0000256" key="5">
    <source>
        <dbReference type="ARBA" id="ARBA00022692"/>
    </source>
</evidence>
<evidence type="ECO:0000256" key="6">
    <source>
        <dbReference type="ARBA" id="ARBA00022729"/>
    </source>
</evidence>
<evidence type="ECO:0000256" key="11">
    <source>
        <dbReference type="ARBA" id="ARBA00023170"/>
    </source>
</evidence>
<dbReference type="SMART" id="SM00369">
    <property type="entry name" value="LRR_TYP"/>
    <property type="match status" value="8"/>
</dbReference>
<dbReference type="SMART" id="SM00255">
    <property type="entry name" value="TIR"/>
    <property type="match status" value="1"/>
</dbReference>
<dbReference type="Pfam" id="PF01582">
    <property type="entry name" value="TIR"/>
    <property type="match status" value="1"/>
</dbReference>
<dbReference type="InterPro" id="IPR000157">
    <property type="entry name" value="TIR_dom"/>
</dbReference>
<evidence type="ECO:0000256" key="2">
    <source>
        <dbReference type="ARBA" id="ARBA00009634"/>
    </source>
</evidence>
<feature type="signal peptide" evidence="15">
    <location>
        <begin position="1"/>
        <end position="20"/>
    </location>
</feature>
<evidence type="ECO:0000313" key="17">
    <source>
        <dbReference type="EMBL" id="WMY82306.1"/>
    </source>
</evidence>
<evidence type="ECO:0000256" key="15">
    <source>
        <dbReference type="SAM" id="SignalP"/>
    </source>
</evidence>